<comment type="function">
    <text evidence="7">Activator of cell division through the inhibition of FtsZ GTPase activity, therefore promoting FtsZ assembly into bundles of protofilaments necessary for the formation of the division Z ring. It is recruited early at mid-cell but it is not essential for cell division.</text>
</comment>
<evidence type="ECO:0000256" key="4">
    <source>
        <dbReference type="ARBA" id="ARBA00022618"/>
    </source>
</evidence>
<dbReference type="GO" id="GO:0043093">
    <property type="term" value="P:FtsZ-dependent cytokinesis"/>
    <property type="evidence" value="ECO:0007669"/>
    <property type="project" value="TreeGrafter"/>
</dbReference>
<dbReference type="InterPro" id="IPR042233">
    <property type="entry name" value="Cell_div_ZapA_N"/>
</dbReference>
<dbReference type="GO" id="GO:0030428">
    <property type="term" value="C:cell septum"/>
    <property type="evidence" value="ECO:0007669"/>
    <property type="project" value="TreeGrafter"/>
</dbReference>
<organism evidence="10 11">
    <name type="scientific">Elstera litoralis</name>
    <dbReference type="NCBI Taxonomy" id="552518"/>
    <lineage>
        <taxon>Bacteria</taxon>
        <taxon>Pseudomonadati</taxon>
        <taxon>Pseudomonadota</taxon>
        <taxon>Alphaproteobacteria</taxon>
        <taxon>Rhodospirillales</taxon>
        <taxon>Rhodospirillaceae</taxon>
        <taxon>Elstera</taxon>
    </lineage>
</organism>
<dbReference type="PANTHER" id="PTHR34981:SF1">
    <property type="entry name" value="CELL DIVISION PROTEIN ZAPA"/>
    <property type="match status" value="1"/>
</dbReference>
<dbReference type="GO" id="GO:0032153">
    <property type="term" value="C:cell division site"/>
    <property type="evidence" value="ECO:0007669"/>
    <property type="project" value="TreeGrafter"/>
</dbReference>
<evidence type="ECO:0000256" key="3">
    <source>
        <dbReference type="ARBA" id="ARBA00022490"/>
    </source>
</evidence>
<keyword evidence="5" id="KW-0717">Septation</keyword>
<comment type="subunit">
    <text evidence="8">Homodimer. Interacts with FtsZ.</text>
</comment>
<evidence type="ECO:0000256" key="8">
    <source>
        <dbReference type="ARBA" id="ARBA00026068"/>
    </source>
</evidence>
<dbReference type="Proteomes" id="UP000033774">
    <property type="component" value="Unassembled WGS sequence"/>
</dbReference>
<reference evidence="10 11" key="1">
    <citation type="submission" date="2015-03" db="EMBL/GenBank/DDBJ databases">
        <title>Draft genome sequence of Elstera litoralis.</title>
        <authorList>
            <person name="Rahalkar M.C."/>
            <person name="Dhakephalkar P.K."/>
            <person name="Pore S.D."/>
            <person name="Arora P."/>
            <person name="Kapse N.G."/>
            <person name="Pandit P.S."/>
        </authorList>
    </citation>
    <scope>NUCLEOTIDE SEQUENCE [LARGE SCALE GENOMIC DNA]</scope>
    <source>
        <strain evidence="10 11">Dia-1</strain>
    </source>
</reference>
<keyword evidence="6" id="KW-0131">Cell cycle</keyword>
<dbReference type="AlphaFoldDB" id="A0A0F3IVW6"/>
<evidence type="ECO:0000256" key="1">
    <source>
        <dbReference type="ARBA" id="ARBA00004496"/>
    </source>
</evidence>
<keyword evidence="11" id="KW-1185">Reference proteome</keyword>
<evidence type="ECO:0000256" key="6">
    <source>
        <dbReference type="ARBA" id="ARBA00023306"/>
    </source>
</evidence>
<comment type="subcellular location">
    <subcellularLocation>
        <location evidence="1">Cytoplasm</location>
    </subcellularLocation>
</comment>
<evidence type="ECO:0000313" key="11">
    <source>
        <dbReference type="Proteomes" id="UP000033774"/>
    </source>
</evidence>
<accession>A0A0F3IVW6</accession>
<evidence type="ECO:0000256" key="7">
    <source>
        <dbReference type="ARBA" id="ARBA00024910"/>
    </source>
</evidence>
<keyword evidence="4" id="KW-0132">Cell division</keyword>
<dbReference type="InterPro" id="IPR007838">
    <property type="entry name" value="Cell_div_ZapA-like"/>
</dbReference>
<dbReference type="Pfam" id="PF05164">
    <property type="entry name" value="ZapA"/>
    <property type="match status" value="1"/>
</dbReference>
<evidence type="ECO:0000256" key="5">
    <source>
        <dbReference type="ARBA" id="ARBA00023210"/>
    </source>
</evidence>
<evidence type="ECO:0000313" key="10">
    <source>
        <dbReference type="EMBL" id="KJV09739.1"/>
    </source>
</evidence>
<dbReference type="GO" id="GO:0005829">
    <property type="term" value="C:cytosol"/>
    <property type="evidence" value="ECO:0007669"/>
    <property type="project" value="TreeGrafter"/>
</dbReference>
<dbReference type="Gene3D" id="3.30.160.880">
    <property type="entry name" value="Cell division protein ZapA protomer, N-terminal domain"/>
    <property type="match status" value="1"/>
</dbReference>
<dbReference type="GO" id="GO:0000917">
    <property type="term" value="P:division septum assembly"/>
    <property type="evidence" value="ECO:0007669"/>
    <property type="project" value="UniProtKB-KW"/>
</dbReference>
<sequence>MPDLDIVVNGRTYRVACGPGEEERLRALAGEVDNRISGLVRSFGQVGEAQLLLVAALLLADELDENRASQQRLQGLDERAADALHALADRIEQLAGSLEHA</sequence>
<proteinExistence type="predicted"/>
<evidence type="ECO:0000256" key="2">
    <source>
        <dbReference type="ARBA" id="ARBA00015195"/>
    </source>
</evidence>
<dbReference type="SUPFAM" id="SSF102829">
    <property type="entry name" value="Cell division protein ZapA-like"/>
    <property type="match status" value="1"/>
</dbReference>
<dbReference type="GO" id="GO:0000921">
    <property type="term" value="P:septin ring assembly"/>
    <property type="evidence" value="ECO:0007669"/>
    <property type="project" value="TreeGrafter"/>
</dbReference>
<gene>
    <name evidence="10" type="ORF">VZ95_09575</name>
</gene>
<dbReference type="InterPro" id="IPR036192">
    <property type="entry name" value="Cell_div_ZapA-like_sf"/>
</dbReference>
<keyword evidence="3" id="KW-0963">Cytoplasm</keyword>
<dbReference type="EMBL" id="LAJY01000222">
    <property type="protein sequence ID" value="KJV09739.1"/>
    <property type="molecule type" value="Genomic_DNA"/>
</dbReference>
<dbReference type="PANTHER" id="PTHR34981">
    <property type="entry name" value="CELL DIVISION PROTEIN ZAPA"/>
    <property type="match status" value="1"/>
</dbReference>
<comment type="caution">
    <text evidence="10">The sequence shown here is derived from an EMBL/GenBank/DDBJ whole genome shotgun (WGS) entry which is preliminary data.</text>
</comment>
<name>A0A0F3IVW6_9PROT</name>
<evidence type="ECO:0000256" key="9">
    <source>
        <dbReference type="ARBA" id="ARBA00033158"/>
    </source>
</evidence>
<protein>
    <recommendedName>
        <fullName evidence="2">Cell division protein ZapA</fullName>
    </recommendedName>
    <alternativeName>
        <fullName evidence="9">Z ring-associated protein ZapA</fullName>
    </alternativeName>
</protein>